<keyword evidence="4" id="KW-1185">Reference proteome</keyword>
<evidence type="ECO:0000256" key="1">
    <source>
        <dbReference type="SAM" id="MobiDB-lite"/>
    </source>
</evidence>
<organism evidence="3 4">
    <name type="scientific">Hyaloscypha hepaticicola</name>
    <dbReference type="NCBI Taxonomy" id="2082293"/>
    <lineage>
        <taxon>Eukaryota</taxon>
        <taxon>Fungi</taxon>
        <taxon>Dikarya</taxon>
        <taxon>Ascomycota</taxon>
        <taxon>Pezizomycotina</taxon>
        <taxon>Leotiomycetes</taxon>
        <taxon>Helotiales</taxon>
        <taxon>Hyaloscyphaceae</taxon>
        <taxon>Hyaloscypha</taxon>
    </lineage>
</organism>
<dbReference type="AlphaFoldDB" id="A0A2J6PWE5"/>
<evidence type="ECO:0000313" key="3">
    <source>
        <dbReference type="EMBL" id="PMD18329.1"/>
    </source>
</evidence>
<keyword evidence="2" id="KW-0812">Transmembrane</keyword>
<dbReference type="EMBL" id="KZ613495">
    <property type="protein sequence ID" value="PMD18329.1"/>
    <property type="molecule type" value="Genomic_DNA"/>
</dbReference>
<proteinExistence type="predicted"/>
<dbReference type="STRING" id="1745343.A0A2J6PWE5"/>
<sequence length="494" mass="57021">MECLEEMGENLPRERHMPKLRPRETQHHQTSSSNYDLDLLSPFMVQQSSNKTEPLMRPAVSSCHSAASIDTGCEVLTRKPVLPPRPSSISSIKQPWHSELPPLMPRDSNLEDAPKDNSLMAPKAFRKPHRFLGCNKGGGWSFVGINLICGTFNYGPAKALDLAWNWIVGRGVQALLMLLAYHVFTDSLLRAAEMTSLSYELYAQLSLYTTSINVLWHVLKALCQKGNWRTKAIFLWLCISIIYVVSFPSLMDASSGYEFFYNSFFVWPNSTKKSTDHFKTIDWHNNQFHATTTMKNLYSTVTVCTSYLGQRHFREMILHYWNYETLNSTWWSHFQSDPFTSDYYEWYKWGFYPTNASKFECKPASGKYQWGFSSEWLFGLWIVWLDCDTNSELCKKGRRLGLWRAIADISEAMREELGPNICTYLEKELAEALKNKPPIKYYVKHGTEQEPGHIGLSTQSSGRVELRWDHEYGTLTHGKLKRRSGHENGCNEME</sequence>
<reference evidence="3 4" key="1">
    <citation type="submission" date="2016-05" db="EMBL/GenBank/DDBJ databases">
        <title>A degradative enzymes factory behind the ericoid mycorrhizal symbiosis.</title>
        <authorList>
            <consortium name="DOE Joint Genome Institute"/>
            <person name="Martino E."/>
            <person name="Morin E."/>
            <person name="Grelet G."/>
            <person name="Kuo A."/>
            <person name="Kohler A."/>
            <person name="Daghino S."/>
            <person name="Barry K."/>
            <person name="Choi C."/>
            <person name="Cichocki N."/>
            <person name="Clum A."/>
            <person name="Copeland A."/>
            <person name="Hainaut M."/>
            <person name="Haridas S."/>
            <person name="Labutti K."/>
            <person name="Lindquist E."/>
            <person name="Lipzen A."/>
            <person name="Khouja H.-R."/>
            <person name="Murat C."/>
            <person name="Ohm R."/>
            <person name="Olson A."/>
            <person name="Spatafora J."/>
            <person name="Veneault-Fourrey C."/>
            <person name="Henrissat B."/>
            <person name="Grigoriev I."/>
            <person name="Martin F."/>
            <person name="Perotto S."/>
        </authorList>
    </citation>
    <scope>NUCLEOTIDE SEQUENCE [LARGE SCALE GENOMIC DNA]</scope>
    <source>
        <strain evidence="3 4">UAMH 7357</strain>
    </source>
</reference>
<feature type="compositionally biased region" description="Basic and acidic residues" evidence="1">
    <location>
        <begin position="11"/>
        <end position="27"/>
    </location>
</feature>
<gene>
    <name evidence="3" type="ORF">NA56DRAFT_706936</name>
</gene>
<dbReference type="OrthoDB" id="3903561at2759"/>
<feature type="transmembrane region" description="Helical" evidence="2">
    <location>
        <begin position="201"/>
        <end position="219"/>
    </location>
</feature>
<name>A0A2J6PWE5_9HELO</name>
<dbReference type="Proteomes" id="UP000235672">
    <property type="component" value="Unassembled WGS sequence"/>
</dbReference>
<evidence type="ECO:0000313" key="4">
    <source>
        <dbReference type="Proteomes" id="UP000235672"/>
    </source>
</evidence>
<evidence type="ECO:0000256" key="2">
    <source>
        <dbReference type="SAM" id="Phobius"/>
    </source>
</evidence>
<keyword evidence="2" id="KW-1133">Transmembrane helix</keyword>
<accession>A0A2J6PWE5</accession>
<feature type="transmembrane region" description="Helical" evidence="2">
    <location>
        <begin position="162"/>
        <end position="181"/>
    </location>
</feature>
<protein>
    <submittedName>
        <fullName evidence="3">Uncharacterized protein</fullName>
    </submittedName>
</protein>
<feature type="region of interest" description="Disordered" evidence="1">
    <location>
        <begin position="1"/>
        <end position="34"/>
    </location>
</feature>
<feature type="transmembrane region" description="Helical" evidence="2">
    <location>
        <begin position="231"/>
        <end position="251"/>
    </location>
</feature>
<keyword evidence="2" id="KW-0472">Membrane</keyword>